<dbReference type="InterPro" id="IPR013325">
    <property type="entry name" value="RNA_pol_sigma_r2"/>
</dbReference>
<name>A0A7X2MY11_9CLOT</name>
<comment type="caution">
    <text evidence="2">The sequence shown here is derived from an EMBL/GenBank/DDBJ whole genome shotgun (WGS) entry which is preliminary data.</text>
</comment>
<dbReference type="RefSeq" id="WP_154531055.1">
    <property type="nucleotide sequence ID" value="NZ_JAXFSD010000052.1"/>
</dbReference>
<dbReference type="GO" id="GO:0006352">
    <property type="term" value="P:DNA-templated transcription initiation"/>
    <property type="evidence" value="ECO:0007669"/>
    <property type="project" value="InterPro"/>
</dbReference>
<accession>A0A7X2MY11</accession>
<dbReference type="Pfam" id="PF04542">
    <property type="entry name" value="Sigma70_r2"/>
    <property type="match status" value="1"/>
</dbReference>
<sequence>MNKITADNVIEQYIKPLYGFAMNKTRNIDDAEELAQRIVLQVYDVLLKKDNFIDLNSYIFKIAHNVWTRYISEKQKHICDKSINNMDLCETSYFIENKIIENETAGILRREIAYLSAKQREIVVMYYYKND</sequence>
<protein>
    <submittedName>
        <fullName evidence="2">Sigma-70 family RNA polymerase sigma factor</fullName>
    </submittedName>
</protein>
<dbReference type="Gene3D" id="1.10.1740.10">
    <property type="match status" value="1"/>
</dbReference>
<reference evidence="2 3" key="1">
    <citation type="submission" date="2019-08" db="EMBL/GenBank/DDBJ databases">
        <title>In-depth cultivation of the pig gut microbiome towards novel bacterial diversity and tailored functional studies.</title>
        <authorList>
            <person name="Wylensek D."/>
            <person name="Hitch T.C.A."/>
            <person name="Clavel T."/>
        </authorList>
    </citation>
    <scope>NUCLEOTIDE SEQUENCE [LARGE SCALE GENOMIC DNA]</scope>
    <source>
        <strain evidence="2 3">WCA-383-APC-5B</strain>
    </source>
</reference>
<dbReference type="InterPro" id="IPR007627">
    <property type="entry name" value="RNA_pol_sigma70_r2"/>
</dbReference>
<dbReference type="SUPFAM" id="SSF88946">
    <property type="entry name" value="Sigma2 domain of RNA polymerase sigma factors"/>
    <property type="match status" value="1"/>
</dbReference>
<feature type="domain" description="RNA polymerase sigma-70 region 2" evidence="1">
    <location>
        <begin position="10"/>
        <end position="75"/>
    </location>
</feature>
<dbReference type="Proteomes" id="UP000460287">
    <property type="component" value="Unassembled WGS sequence"/>
</dbReference>
<dbReference type="AlphaFoldDB" id="A0A7X2MY11"/>
<keyword evidence="3" id="KW-1185">Reference proteome</keyword>
<dbReference type="GO" id="GO:0003700">
    <property type="term" value="F:DNA-binding transcription factor activity"/>
    <property type="evidence" value="ECO:0007669"/>
    <property type="project" value="InterPro"/>
</dbReference>
<evidence type="ECO:0000259" key="1">
    <source>
        <dbReference type="Pfam" id="PF04542"/>
    </source>
</evidence>
<gene>
    <name evidence="2" type="ORF">FYJ33_07050</name>
</gene>
<proteinExistence type="predicted"/>
<evidence type="ECO:0000313" key="2">
    <source>
        <dbReference type="EMBL" id="MSR91174.1"/>
    </source>
</evidence>
<evidence type="ECO:0000313" key="3">
    <source>
        <dbReference type="Proteomes" id="UP000460287"/>
    </source>
</evidence>
<organism evidence="2 3">
    <name type="scientific">Inconstantimicrobium porci</name>
    <dbReference type="NCBI Taxonomy" id="2652291"/>
    <lineage>
        <taxon>Bacteria</taxon>
        <taxon>Bacillati</taxon>
        <taxon>Bacillota</taxon>
        <taxon>Clostridia</taxon>
        <taxon>Eubacteriales</taxon>
        <taxon>Clostridiaceae</taxon>
        <taxon>Inconstantimicrobium</taxon>
    </lineage>
</organism>
<dbReference type="EMBL" id="VULX01000008">
    <property type="protein sequence ID" value="MSR91174.1"/>
    <property type="molecule type" value="Genomic_DNA"/>
</dbReference>